<evidence type="ECO:0000256" key="3">
    <source>
        <dbReference type="ARBA" id="ARBA00022741"/>
    </source>
</evidence>
<keyword evidence="2 7" id="KW-0436">Ligase</keyword>
<evidence type="ECO:0000259" key="5">
    <source>
        <dbReference type="Pfam" id="PF00501"/>
    </source>
</evidence>
<dbReference type="InterPro" id="IPR042099">
    <property type="entry name" value="ANL_N_sf"/>
</dbReference>
<sequence>MNDFPWREHARHKPDDCALILNGEPLSWRQLAHRVDVRVNGFRQQGVHSGCGVVLRAKNSATTLLAWLALLQAGVRLLPLNPQLPDTLLAELLPGLNMDFILNLDGPCACSLPALRIQALSGHDRHRQEPQAIATLTLTSGSSGLPKAAAHTFAALLASARAVNQLMAFTAGERWLLSLPLFHVSGQGIVWRWLAAGATLVVDEHRPLAQALAQASWASLVPTQLWRLLRQPQLPASLKAVLLGGAAIPPELVAQAEARGISCWCGYGMTETASTVCGKRADGRSGVGVPLGGREVRLVDGEIRVRADSLACGYWRAGELVPLTDADGWLHTRDRGAWIDGELQVLGRLDNLFFSAGEAVQPEQVERVLLRHPAVLQVFVVPRADSEFGHRPVALLELATEEHFEEIAAWAKTQLAGFQRPVEWFTLPATLSNGGIKISRQRLQQWVALQPVHV</sequence>
<dbReference type="CDD" id="cd17630">
    <property type="entry name" value="OSB_MenE-like"/>
    <property type="match status" value="1"/>
</dbReference>
<proteinExistence type="predicted"/>
<dbReference type="GO" id="GO:0008756">
    <property type="term" value="F:o-succinylbenzoate-CoA ligase activity"/>
    <property type="evidence" value="ECO:0007669"/>
    <property type="project" value="InterPro"/>
</dbReference>
<dbReference type="InterPro" id="IPR020845">
    <property type="entry name" value="AMP-binding_CS"/>
</dbReference>
<dbReference type="KEGG" id="pmak:PMPD1_2978"/>
<organism evidence="7 8">
    <name type="scientific">Paramixta manurensis</name>
    <dbReference type="NCBI Taxonomy" id="2740817"/>
    <lineage>
        <taxon>Bacteria</taxon>
        <taxon>Pseudomonadati</taxon>
        <taxon>Pseudomonadota</taxon>
        <taxon>Gammaproteobacteria</taxon>
        <taxon>Enterobacterales</taxon>
        <taxon>Erwiniaceae</taxon>
        <taxon>Paramixta</taxon>
    </lineage>
</organism>
<protein>
    <submittedName>
        <fullName evidence="7">O-succinylbenzoate--CoA ligase</fullName>
    </submittedName>
</protein>
<dbReference type="AlphaFoldDB" id="A0A6M8UG75"/>
<dbReference type="PANTHER" id="PTHR43767:SF1">
    <property type="entry name" value="NONRIBOSOMAL PEPTIDE SYNTHASE PES1 (EUROFUNG)-RELATED"/>
    <property type="match status" value="1"/>
</dbReference>
<dbReference type="InterPro" id="IPR010192">
    <property type="entry name" value="MenE"/>
</dbReference>
<keyword evidence="3" id="KW-0547">Nucleotide-binding</keyword>
<dbReference type="Gene3D" id="3.30.300.30">
    <property type="match status" value="1"/>
</dbReference>
<dbReference type="Proteomes" id="UP000505325">
    <property type="component" value="Chromosome"/>
</dbReference>
<dbReference type="EMBL" id="CP054212">
    <property type="protein sequence ID" value="QKJ87911.1"/>
    <property type="molecule type" value="Genomic_DNA"/>
</dbReference>
<feature type="domain" description="AMP-dependent synthetase/ligase" evidence="5">
    <location>
        <begin position="7"/>
        <end position="315"/>
    </location>
</feature>
<dbReference type="Gene3D" id="3.40.50.12780">
    <property type="entry name" value="N-terminal domain of ligase-like"/>
    <property type="match status" value="1"/>
</dbReference>
<evidence type="ECO:0000256" key="4">
    <source>
        <dbReference type="ARBA" id="ARBA00022840"/>
    </source>
</evidence>
<evidence type="ECO:0000256" key="1">
    <source>
        <dbReference type="ARBA" id="ARBA00022428"/>
    </source>
</evidence>
<dbReference type="PANTHER" id="PTHR43767">
    <property type="entry name" value="LONG-CHAIN-FATTY-ACID--COA LIGASE"/>
    <property type="match status" value="1"/>
</dbReference>
<dbReference type="InterPro" id="IPR050237">
    <property type="entry name" value="ATP-dep_AMP-bd_enzyme"/>
</dbReference>
<dbReference type="SUPFAM" id="SSF56801">
    <property type="entry name" value="Acetyl-CoA synthetase-like"/>
    <property type="match status" value="1"/>
</dbReference>
<evidence type="ECO:0000256" key="2">
    <source>
        <dbReference type="ARBA" id="ARBA00022598"/>
    </source>
</evidence>
<evidence type="ECO:0000313" key="7">
    <source>
        <dbReference type="EMBL" id="QKJ87911.1"/>
    </source>
</evidence>
<dbReference type="InterPro" id="IPR000873">
    <property type="entry name" value="AMP-dep_synth/lig_dom"/>
</dbReference>
<dbReference type="InterPro" id="IPR045851">
    <property type="entry name" value="AMP-bd_C_sf"/>
</dbReference>
<evidence type="ECO:0000313" key="8">
    <source>
        <dbReference type="Proteomes" id="UP000505325"/>
    </source>
</evidence>
<dbReference type="InterPro" id="IPR025110">
    <property type="entry name" value="AMP-bd_C"/>
</dbReference>
<dbReference type="Pfam" id="PF13193">
    <property type="entry name" value="AMP-binding_C"/>
    <property type="match status" value="1"/>
</dbReference>
<gene>
    <name evidence="7" type="ORF">PMPD1_2978</name>
</gene>
<keyword evidence="1" id="KW-0474">Menaquinone biosynthesis</keyword>
<dbReference type="Pfam" id="PF00501">
    <property type="entry name" value="AMP-binding"/>
    <property type="match status" value="1"/>
</dbReference>
<name>A0A6M8UG75_9GAMM</name>
<dbReference type="PROSITE" id="PS00455">
    <property type="entry name" value="AMP_BINDING"/>
    <property type="match status" value="1"/>
</dbReference>
<reference evidence="7 8" key="1">
    <citation type="submission" date="2020-06" db="EMBL/GenBank/DDBJ databases">
        <title>Genome sequence of Paramixta manurensis strain PD-1.</title>
        <authorList>
            <person name="Lee C.W."/>
            <person name="Kim J."/>
        </authorList>
    </citation>
    <scope>NUCLEOTIDE SEQUENCE [LARGE SCALE GENOMIC DNA]</scope>
    <source>
        <strain evidence="7 8">PD-1</strain>
    </source>
</reference>
<dbReference type="GO" id="GO:0009234">
    <property type="term" value="P:menaquinone biosynthetic process"/>
    <property type="evidence" value="ECO:0007669"/>
    <property type="project" value="UniProtKB-KW"/>
</dbReference>
<accession>A0A6M8UG75</accession>
<dbReference type="GO" id="GO:0005524">
    <property type="term" value="F:ATP binding"/>
    <property type="evidence" value="ECO:0007669"/>
    <property type="project" value="UniProtKB-KW"/>
</dbReference>
<keyword evidence="8" id="KW-1185">Reference proteome</keyword>
<feature type="domain" description="AMP-binding enzyme C-terminal" evidence="6">
    <location>
        <begin position="364"/>
        <end position="423"/>
    </location>
</feature>
<evidence type="ECO:0000259" key="6">
    <source>
        <dbReference type="Pfam" id="PF13193"/>
    </source>
</evidence>
<keyword evidence="4" id="KW-0067">ATP-binding</keyword>
<dbReference type="NCBIfam" id="TIGR01923">
    <property type="entry name" value="menE"/>
    <property type="match status" value="1"/>
</dbReference>
<dbReference type="NCBIfam" id="NF006539">
    <property type="entry name" value="PRK09029.1"/>
    <property type="match status" value="1"/>
</dbReference>